<reference evidence="2" key="1">
    <citation type="submission" date="2022-08" db="EMBL/GenBank/DDBJ databases">
        <authorList>
            <person name="Gutierrez-Valencia J."/>
        </authorList>
    </citation>
    <scope>NUCLEOTIDE SEQUENCE</scope>
</reference>
<gene>
    <name evidence="2" type="ORF">LITE_LOCUS30422</name>
</gene>
<evidence type="ECO:0000313" key="3">
    <source>
        <dbReference type="Proteomes" id="UP001154282"/>
    </source>
</evidence>
<proteinExistence type="predicted"/>
<name>A0AAV0MUR6_9ROSI</name>
<accession>A0AAV0MUR6</accession>
<evidence type="ECO:0000256" key="1">
    <source>
        <dbReference type="SAM" id="MobiDB-lite"/>
    </source>
</evidence>
<sequence length="75" mass="8219">MPSLKGPTLSAIRSPSSGSPFLSRPEMGTYTWCSETERNWRQGTISRNYCICLFRVSVSCGVYVSTAVGHSDGRV</sequence>
<evidence type="ECO:0000313" key="2">
    <source>
        <dbReference type="EMBL" id="CAI0450145.1"/>
    </source>
</evidence>
<feature type="region of interest" description="Disordered" evidence="1">
    <location>
        <begin position="1"/>
        <end position="26"/>
    </location>
</feature>
<dbReference type="AlphaFoldDB" id="A0AAV0MUR6"/>
<dbReference type="EMBL" id="CAMGYJ010000007">
    <property type="protein sequence ID" value="CAI0450145.1"/>
    <property type="molecule type" value="Genomic_DNA"/>
</dbReference>
<protein>
    <submittedName>
        <fullName evidence="2">Uncharacterized protein</fullName>
    </submittedName>
</protein>
<dbReference type="Proteomes" id="UP001154282">
    <property type="component" value="Unassembled WGS sequence"/>
</dbReference>
<organism evidence="2 3">
    <name type="scientific">Linum tenue</name>
    <dbReference type="NCBI Taxonomy" id="586396"/>
    <lineage>
        <taxon>Eukaryota</taxon>
        <taxon>Viridiplantae</taxon>
        <taxon>Streptophyta</taxon>
        <taxon>Embryophyta</taxon>
        <taxon>Tracheophyta</taxon>
        <taxon>Spermatophyta</taxon>
        <taxon>Magnoliopsida</taxon>
        <taxon>eudicotyledons</taxon>
        <taxon>Gunneridae</taxon>
        <taxon>Pentapetalae</taxon>
        <taxon>rosids</taxon>
        <taxon>fabids</taxon>
        <taxon>Malpighiales</taxon>
        <taxon>Linaceae</taxon>
        <taxon>Linum</taxon>
    </lineage>
</organism>
<feature type="compositionally biased region" description="Polar residues" evidence="1">
    <location>
        <begin position="11"/>
        <end position="20"/>
    </location>
</feature>
<keyword evidence="3" id="KW-1185">Reference proteome</keyword>
<comment type="caution">
    <text evidence="2">The sequence shown here is derived from an EMBL/GenBank/DDBJ whole genome shotgun (WGS) entry which is preliminary data.</text>
</comment>